<protein>
    <recommendedName>
        <fullName evidence="3">Beta-lactamase-related domain-containing protein</fullName>
    </recommendedName>
</protein>
<dbReference type="RefSeq" id="XP_016250917.1">
    <property type="nucleotide sequence ID" value="XM_016389015.1"/>
</dbReference>
<gene>
    <name evidence="4" type="ORF">PV07_02409</name>
</gene>
<dbReference type="InterPro" id="IPR001466">
    <property type="entry name" value="Beta-lactam-related"/>
</dbReference>
<proteinExistence type="inferred from homology"/>
<feature type="domain" description="Beta-lactamase-related" evidence="3">
    <location>
        <begin position="18"/>
        <end position="383"/>
    </location>
</feature>
<dbReference type="VEuPathDB" id="FungiDB:PV07_02409"/>
<dbReference type="Gene3D" id="3.40.710.10">
    <property type="entry name" value="DD-peptidase/beta-lactamase superfamily"/>
    <property type="match status" value="1"/>
</dbReference>
<evidence type="ECO:0000259" key="3">
    <source>
        <dbReference type="Pfam" id="PF00144"/>
    </source>
</evidence>
<reference evidence="4 5" key="1">
    <citation type="submission" date="2015-01" db="EMBL/GenBank/DDBJ databases">
        <title>The Genome Sequence of Cladophialophora immunda CBS83496.</title>
        <authorList>
            <consortium name="The Broad Institute Genomics Platform"/>
            <person name="Cuomo C."/>
            <person name="de Hoog S."/>
            <person name="Gorbushina A."/>
            <person name="Stielow B."/>
            <person name="Teixiera M."/>
            <person name="Abouelleil A."/>
            <person name="Chapman S.B."/>
            <person name="Priest M."/>
            <person name="Young S.K."/>
            <person name="Wortman J."/>
            <person name="Nusbaum C."/>
            <person name="Birren B."/>
        </authorList>
    </citation>
    <scope>NUCLEOTIDE SEQUENCE [LARGE SCALE GENOMIC DNA]</scope>
    <source>
        <strain evidence="4 5">CBS 83496</strain>
    </source>
</reference>
<dbReference type="GeneID" id="27341603"/>
<dbReference type="EMBL" id="KN847041">
    <property type="protein sequence ID" value="KIW30701.1"/>
    <property type="molecule type" value="Genomic_DNA"/>
</dbReference>
<evidence type="ECO:0000313" key="4">
    <source>
        <dbReference type="EMBL" id="KIW30701.1"/>
    </source>
</evidence>
<evidence type="ECO:0000313" key="5">
    <source>
        <dbReference type="Proteomes" id="UP000054466"/>
    </source>
</evidence>
<dbReference type="AlphaFoldDB" id="A0A0D1ZRM5"/>
<sequence>MSFDEQFESATKPSPIRKIVGAVVIAADASGDIIYHGAKGFTSVDSEAAKPMTEDTTFWIASCTKLLTTISVMQCVEQGKLNLDEDVSLIFDEWKSPDILTGWKEDTGEPEFKKATKKITLRQLLTHSSGMGYDFLSPDLMKWRQWRGETTRPGNGEIRKQYLMPLLFEPGEGWSYSCSIDWAGKMVEQVNGGMTLGQYMKKNIWEPLGMASTSFRPGENERVRSHLCATTARTPEGDLVSADPYPNPNPKDDLGGGGLYSSAQDYIKVLISLLKNDGILLKSETVNMMFTPQLSDEASLVATVTTPGAGPMFRGGIDSPAWNFGLGGILNMEDVKNLCKKGTMSWGGLPNLFWWIDPAAGNCGMYASQIIPPGDAESMNLAVAFRREIFARHHVQSKA</sequence>
<comment type="similarity">
    <text evidence="1">Belongs to the class-A beta-lactamase family.</text>
</comment>
<dbReference type="InterPro" id="IPR050789">
    <property type="entry name" value="Diverse_Enzym_Activities"/>
</dbReference>
<dbReference type="PANTHER" id="PTHR43283:SF17">
    <property type="entry name" value="(LOVD), PUTATIVE (AFU_ORTHOLOGUE AFUA_5G00920)-RELATED"/>
    <property type="match status" value="1"/>
</dbReference>
<keyword evidence="2" id="KW-0378">Hydrolase</keyword>
<dbReference type="PANTHER" id="PTHR43283">
    <property type="entry name" value="BETA-LACTAMASE-RELATED"/>
    <property type="match status" value="1"/>
</dbReference>
<accession>A0A0D1ZRM5</accession>
<dbReference type="HOGENOM" id="CLU_020027_11_1_1"/>
<evidence type="ECO:0000256" key="2">
    <source>
        <dbReference type="ARBA" id="ARBA00022801"/>
    </source>
</evidence>
<organism evidence="4 5">
    <name type="scientific">Cladophialophora immunda</name>
    <dbReference type="NCBI Taxonomy" id="569365"/>
    <lineage>
        <taxon>Eukaryota</taxon>
        <taxon>Fungi</taxon>
        <taxon>Dikarya</taxon>
        <taxon>Ascomycota</taxon>
        <taxon>Pezizomycotina</taxon>
        <taxon>Eurotiomycetes</taxon>
        <taxon>Chaetothyriomycetidae</taxon>
        <taxon>Chaetothyriales</taxon>
        <taxon>Herpotrichiellaceae</taxon>
        <taxon>Cladophialophora</taxon>
    </lineage>
</organism>
<dbReference type="Pfam" id="PF00144">
    <property type="entry name" value="Beta-lactamase"/>
    <property type="match status" value="1"/>
</dbReference>
<name>A0A0D1ZRM5_9EURO</name>
<dbReference type="Proteomes" id="UP000054466">
    <property type="component" value="Unassembled WGS sequence"/>
</dbReference>
<dbReference type="InterPro" id="IPR012338">
    <property type="entry name" value="Beta-lactam/transpept-like"/>
</dbReference>
<dbReference type="OrthoDB" id="428260at2759"/>
<dbReference type="SUPFAM" id="SSF56601">
    <property type="entry name" value="beta-lactamase/transpeptidase-like"/>
    <property type="match status" value="1"/>
</dbReference>
<keyword evidence="5" id="KW-1185">Reference proteome</keyword>
<evidence type="ECO:0000256" key="1">
    <source>
        <dbReference type="ARBA" id="ARBA00009009"/>
    </source>
</evidence>
<dbReference type="STRING" id="569365.A0A0D1ZRM5"/>
<dbReference type="GO" id="GO:0016787">
    <property type="term" value="F:hydrolase activity"/>
    <property type="evidence" value="ECO:0007669"/>
    <property type="project" value="UniProtKB-KW"/>
</dbReference>